<organism evidence="2 3">
    <name type="scientific">Pieris brassicae</name>
    <name type="common">White butterfly</name>
    <name type="synonym">Large white butterfly</name>
    <dbReference type="NCBI Taxonomy" id="7116"/>
    <lineage>
        <taxon>Eukaryota</taxon>
        <taxon>Metazoa</taxon>
        <taxon>Ecdysozoa</taxon>
        <taxon>Arthropoda</taxon>
        <taxon>Hexapoda</taxon>
        <taxon>Insecta</taxon>
        <taxon>Pterygota</taxon>
        <taxon>Neoptera</taxon>
        <taxon>Endopterygota</taxon>
        <taxon>Lepidoptera</taxon>
        <taxon>Glossata</taxon>
        <taxon>Ditrysia</taxon>
        <taxon>Papilionoidea</taxon>
        <taxon>Pieridae</taxon>
        <taxon>Pierinae</taxon>
        <taxon>Pieris</taxon>
    </lineage>
</organism>
<dbReference type="Proteomes" id="UP001152562">
    <property type="component" value="Unassembled WGS sequence"/>
</dbReference>
<evidence type="ECO:0000313" key="2">
    <source>
        <dbReference type="EMBL" id="CAH4038496.1"/>
    </source>
</evidence>
<comment type="caution">
    <text evidence="2">The sequence shown here is derived from an EMBL/GenBank/DDBJ whole genome shotgun (WGS) entry which is preliminary data.</text>
</comment>
<name>A0A9P0TZL1_PIEBR</name>
<dbReference type="EMBL" id="CALOZG010000087">
    <property type="protein sequence ID" value="CAH4038496.1"/>
    <property type="molecule type" value="Genomic_DNA"/>
</dbReference>
<protein>
    <submittedName>
        <fullName evidence="2">Uncharacterized protein</fullName>
    </submittedName>
</protein>
<accession>A0A9P0TZL1</accession>
<evidence type="ECO:0000256" key="1">
    <source>
        <dbReference type="SAM" id="MobiDB-lite"/>
    </source>
</evidence>
<dbReference type="AlphaFoldDB" id="A0A9P0TZL1"/>
<sequence>MNTFSRRRQTSINNFTPPNKSRTETTLEKEDDIPDILSKWVERAIGTLRKTKRLVSKDKVTNELLISPKEILVPTITVVFNVIGRNQYRNNGQTYSYKKRR</sequence>
<evidence type="ECO:0000313" key="3">
    <source>
        <dbReference type="Proteomes" id="UP001152562"/>
    </source>
</evidence>
<feature type="compositionally biased region" description="Polar residues" evidence="1">
    <location>
        <begin position="10"/>
        <end position="20"/>
    </location>
</feature>
<gene>
    <name evidence="2" type="ORF">PIBRA_LOCUS14052</name>
</gene>
<keyword evidence="3" id="KW-1185">Reference proteome</keyword>
<proteinExistence type="predicted"/>
<reference evidence="2" key="1">
    <citation type="submission" date="2022-05" db="EMBL/GenBank/DDBJ databases">
        <authorList>
            <person name="Okamura Y."/>
        </authorList>
    </citation>
    <scope>NUCLEOTIDE SEQUENCE</scope>
</reference>
<feature type="region of interest" description="Disordered" evidence="1">
    <location>
        <begin position="1"/>
        <end position="28"/>
    </location>
</feature>